<dbReference type="PANTHER" id="PTHR30627">
    <property type="entry name" value="PEPTIDOGLYCAN D,D-TRANSPEPTIDASE"/>
    <property type="match status" value="1"/>
</dbReference>
<comment type="caution">
    <text evidence="7">The sequence shown here is derived from an EMBL/GenBank/DDBJ whole genome shotgun (WGS) entry which is preliminary data.</text>
</comment>
<keyword evidence="4" id="KW-0812">Transmembrane</keyword>
<dbReference type="InterPro" id="IPR050515">
    <property type="entry name" value="Beta-lactam/transpept"/>
</dbReference>
<dbReference type="InterPro" id="IPR005311">
    <property type="entry name" value="PBP_dimer"/>
</dbReference>
<dbReference type="Gene3D" id="3.40.710.10">
    <property type="entry name" value="DD-peptidase/beta-lactamase superfamily"/>
    <property type="match status" value="1"/>
</dbReference>
<evidence type="ECO:0000256" key="2">
    <source>
        <dbReference type="ARBA" id="ARBA00007171"/>
    </source>
</evidence>
<evidence type="ECO:0000259" key="5">
    <source>
        <dbReference type="Pfam" id="PF00905"/>
    </source>
</evidence>
<feature type="domain" description="Penicillin-binding protein dimerisation" evidence="6">
    <location>
        <begin position="66"/>
        <end position="221"/>
    </location>
</feature>
<dbReference type="Pfam" id="PF03717">
    <property type="entry name" value="PBP_dimer"/>
    <property type="match status" value="1"/>
</dbReference>
<evidence type="ECO:0000256" key="1">
    <source>
        <dbReference type="ARBA" id="ARBA00004370"/>
    </source>
</evidence>
<dbReference type="InterPro" id="IPR036138">
    <property type="entry name" value="PBP_dimer_sf"/>
</dbReference>
<sequence length="612" mass="67069">MLHLKRLVLTGLCMSVLFIVLLGRLAWLQLMPGQHGNAPVHGMMHRDSWKRMAVVQRQRNLILDTGRGDFVDRYGTPITGETYETVALFPVQPQARGKEAELSKLAKALGVELKELIARWDAMTEPDFWRQAKNSAPYRLTEKQSKEIVALQTNGVRVLPYRNRYLDSFDAKHIIGFTSQHPEWLMRAHPNDLKAGKRTLTEQVGGSGLEKSLDSFLHGVGETSVSYFIDGRNSPLHGLDLRMHGPKNSYYPLKAVTTIDLDLQNELEAYADASGLKEGAIVVLDAGNADIVAMVSRPKLPDRFQSADGSEWINHALKAVEPGSIYKLVTAAAALENGVVRKGEIFHCDGEYGKYGLSCWKHGGHGDLTLEEGLAQSCNIVFATLAERLRAEQLDRTAAALGVKERIGWHNEKSQGMLSAAFRLLQEEEKGRLFAGDLNMVDGGIMAQSGIGQRDVRVTPLQAANLIVTLLHGGEVLEPRLVSEIDYADGGRMIEFSSRRDRDLGGARIHPSTARKLLQGMESVVEHGTASSIKGGRWKVAGKTGTAETAKNGVQLNHQWFAGYGPVESPKYAIAVLASNRAVGSRHLATQLFGGAMNIAARHLEKPSGGLR</sequence>
<keyword evidence="3 4" id="KW-0472">Membrane</keyword>
<dbReference type="PANTHER" id="PTHR30627:SF24">
    <property type="entry name" value="PENICILLIN-BINDING PROTEIN 4B"/>
    <property type="match status" value="1"/>
</dbReference>
<gene>
    <name evidence="7" type="ORF">PAT3040_03262</name>
</gene>
<dbReference type="SUPFAM" id="SSF56601">
    <property type="entry name" value="beta-lactamase/transpeptidase-like"/>
    <property type="match status" value="1"/>
</dbReference>
<comment type="subcellular location">
    <subcellularLocation>
        <location evidence="1">Membrane</location>
    </subcellularLocation>
</comment>
<dbReference type="InterPro" id="IPR001460">
    <property type="entry name" value="PCN-bd_Tpept"/>
</dbReference>
<accession>A0A2R5EZ56</accession>
<feature type="domain" description="Penicillin-binding protein transpeptidase" evidence="5">
    <location>
        <begin position="279"/>
        <end position="593"/>
    </location>
</feature>
<dbReference type="Pfam" id="PF00905">
    <property type="entry name" value="Transpeptidase"/>
    <property type="match status" value="1"/>
</dbReference>
<organism evidence="7 8">
    <name type="scientific">Paenibacillus agaridevorans</name>
    <dbReference type="NCBI Taxonomy" id="171404"/>
    <lineage>
        <taxon>Bacteria</taxon>
        <taxon>Bacillati</taxon>
        <taxon>Bacillota</taxon>
        <taxon>Bacilli</taxon>
        <taxon>Bacillales</taxon>
        <taxon>Paenibacillaceae</taxon>
        <taxon>Paenibacillus</taxon>
    </lineage>
</organism>
<evidence type="ECO:0000313" key="8">
    <source>
        <dbReference type="Proteomes" id="UP000245202"/>
    </source>
</evidence>
<evidence type="ECO:0000256" key="4">
    <source>
        <dbReference type="SAM" id="Phobius"/>
    </source>
</evidence>
<protein>
    <submittedName>
        <fullName evidence="7">Penicillin-binding protein</fullName>
    </submittedName>
</protein>
<proteinExistence type="inferred from homology"/>
<dbReference type="SUPFAM" id="SSF56519">
    <property type="entry name" value="Penicillin binding protein dimerisation domain"/>
    <property type="match status" value="1"/>
</dbReference>
<evidence type="ECO:0000313" key="7">
    <source>
        <dbReference type="EMBL" id="GBG08671.1"/>
    </source>
</evidence>
<comment type="similarity">
    <text evidence="2">Belongs to the transpeptidase family.</text>
</comment>
<dbReference type="EMBL" id="BDQX01000171">
    <property type="protein sequence ID" value="GBG08671.1"/>
    <property type="molecule type" value="Genomic_DNA"/>
</dbReference>
<dbReference type="GO" id="GO:0071555">
    <property type="term" value="P:cell wall organization"/>
    <property type="evidence" value="ECO:0007669"/>
    <property type="project" value="TreeGrafter"/>
</dbReference>
<dbReference type="Gene3D" id="3.90.1310.10">
    <property type="entry name" value="Penicillin-binding protein 2a (Domain 2)"/>
    <property type="match status" value="1"/>
</dbReference>
<evidence type="ECO:0000259" key="6">
    <source>
        <dbReference type="Pfam" id="PF03717"/>
    </source>
</evidence>
<dbReference type="GO" id="GO:0071972">
    <property type="term" value="F:peptidoglycan L,D-transpeptidase activity"/>
    <property type="evidence" value="ECO:0007669"/>
    <property type="project" value="TreeGrafter"/>
</dbReference>
<keyword evidence="4" id="KW-1133">Transmembrane helix</keyword>
<dbReference type="InterPro" id="IPR012338">
    <property type="entry name" value="Beta-lactam/transpept-like"/>
</dbReference>
<dbReference type="Proteomes" id="UP000245202">
    <property type="component" value="Unassembled WGS sequence"/>
</dbReference>
<reference evidence="7 8" key="1">
    <citation type="submission" date="2017-08" db="EMBL/GenBank/DDBJ databases">
        <title>Substantial Increase in Enzyme Production by Combined Drug-Resistance Mutations in Paenibacillus agaridevorans.</title>
        <authorList>
            <person name="Tanaka Y."/>
            <person name="Funane K."/>
            <person name="Hosaka T."/>
            <person name="Shiwa Y."/>
            <person name="Fujita N."/>
            <person name="Miyazaki T."/>
            <person name="Yoshikawa H."/>
            <person name="Murakami K."/>
            <person name="Kasahara K."/>
            <person name="Inaoka T."/>
            <person name="Hiraga Y."/>
            <person name="Ochi K."/>
        </authorList>
    </citation>
    <scope>NUCLEOTIDE SEQUENCE [LARGE SCALE GENOMIC DNA]</scope>
    <source>
        <strain evidence="7 8">T-3040</strain>
    </source>
</reference>
<dbReference type="GO" id="GO:0005886">
    <property type="term" value="C:plasma membrane"/>
    <property type="evidence" value="ECO:0007669"/>
    <property type="project" value="TreeGrafter"/>
</dbReference>
<name>A0A2R5EZ56_9BACL</name>
<evidence type="ECO:0000256" key="3">
    <source>
        <dbReference type="ARBA" id="ARBA00023136"/>
    </source>
</evidence>
<dbReference type="AlphaFoldDB" id="A0A2R5EZ56"/>
<keyword evidence="8" id="KW-1185">Reference proteome</keyword>
<feature type="transmembrane region" description="Helical" evidence="4">
    <location>
        <begin position="7"/>
        <end position="27"/>
    </location>
</feature>
<dbReference type="GO" id="GO:0008658">
    <property type="term" value="F:penicillin binding"/>
    <property type="evidence" value="ECO:0007669"/>
    <property type="project" value="InterPro"/>
</dbReference>
<dbReference type="RefSeq" id="WP_258235005.1">
    <property type="nucleotide sequence ID" value="NZ_BDQX01000171.1"/>
</dbReference>